<dbReference type="SMART" id="SM00481">
    <property type="entry name" value="POLIIIAc"/>
    <property type="match status" value="1"/>
</dbReference>
<dbReference type="PANTHER" id="PTHR36928:SF1">
    <property type="entry name" value="PHOSPHATASE YCDX-RELATED"/>
    <property type="match status" value="1"/>
</dbReference>
<keyword evidence="3" id="KW-1185">Reference proteome</keyword>
<evidence type="ECO:0000313" key="3">
    <source>
        <dbReference type="Proteomes" id="UP000250796"/>
    </source>
</evidence>
<dbReference type="SUPFAM" id="SSF89550">
    <property type="entry name" value="PHP domain-like"/>
    <property type="match status" value="1"/>
</dbReference>
<dbReference type="InterPro" id="IPR050243">
    <property type="entry name" value="PHP_phosphatase"/>
</dbReference>
<dbReference type="InterPro" id="IPR003141">
    <property type="entry name" value="Pol/His_phosphatase_N"/>
</dbReference>
<sequence length="260" mass="29135">MMGVDFDFHIHTVFSDGSMSFEELLTALKRAGLSKCGITDHFETGLPHSVAVSEANYMDLFNRFKKEAGNSGIEVFLGGETGLGPDGLMLPTGAPPFDFLIASVHRVNGRHKSESDYWREYRTYIERGIEKGGFQILGHVEGYLPTAPLGANGGTFDERREIERYYAAKYLTLDWYASIAPTLVKSGVAVEIHEMSSSPRLEVIDLLQRKGVRFSYGTDSHGPEQLMKREFITRVLNCTRLNEADIFKPEKRRGGARCTR</sequence>
<protein>
    <submittedName>
        <fullName evidence="2">PHP domain protein (Modular protein)</fullName>
    </submittedName>
</protein>
<accession>A0A7Z7LHV1</accession>
<dbReference type="Gene3D" id="3.20.20.140">
    <property type="entry name" value="Metal-dependent hydrolases"/>
    <property type="match status" value="1"/>
</dbReference>
<dbReference type="GO" id="GO:0005829">
    <property type="term" value="C:cytosol"/>
    <property type="evidence" value="ECO:0007669"/>
    <property type="project" value="TreeGrafter"/>
</dbReference>
<name>A0A7Z7LHV1_9BACT</name>
<dbReference type="GO" id="GO:0042578">
    <property type="term" value="F:phosphoric ester hydrolase activity"/>
    <property type="evidence" value="ECO:0007669"/>
    <property type="project" value="TreeGrafter"/>
</dbReference>
<gene>
    <name evidence="2" type="ORF">MESINF_2811</name>
</gene>
<dbReference type="EMBL" id="LS974202">
    <property type="protein sequence ID" value="SSC14251.1"/>
    <property type="molecule type" value="Genomic_DNA"/>
</dbReference>
<evidence type="ECO:0000313" key="2">
    <source>
        <dbReference type="EMBL" id="SSC14251.1"/>
    </source>
</evidence>
<dbReference type="KEGG" id="minf:MESINF_2811"/>
<dbReference type="Proteomes" id="UP000250796">
    <property type="component" value="Chromosome MESINF"/>
</dbReference>
<organism evidence="2 3">
    <name type="scientific">Mesotoga infera</name>
    <dbReference type="NCBI Taxonomy" id="1236046"/>
    <lineage>
        <taxon>Bacteria</taxon>
        <taxon>Thermotogati</taxon>
        <taxon>Thermotogota</taxon>
        <taxon>Thermotogae</taxon>
        <taxon>Kosmotogales</taxon>
        <taxon>Kosmotogaceae</taxon>
        <taxon>Mesotoga</taxon>
    </lineage>
</organism>
<evidence type="ECO:0000259" key="1">
    <source>
        <dbReference type="SMART" id="SM00481"/>
    </source>
</evidence>
<dbReference type="Pfam" id="PF02811">
    <property type="entry name" value="PHP"/>
    <property type="match status" value="1"/>
</dbReference>
<feature type="domain" description="Polymerase/histidinol phosphatase N-terminal" evidence="1">
    <location>
        <begin position="6"/>
        <end position="85"/>
    </location>
</feature>
<dbReference type="AlphaFoldDB" id="A0A7Z7LHV1"/>
<dbReference type="GO" id="GO:0008270">
    <property type="term" value="F:zinc ion binding"/>
    <property type="evidence" value="ECO:0007669"/>
    <property type="project" value="TreeGrafter"/>
</dbReference>
<dbReference type="InterPro" id="IPR004013">
    <property type="entry name" value="PHP_dom"/>
</dbReference>
<reference evidence="2 3" key="1">
    <citation type="submission" date="2017-01" db="EMBL/GenBank/DDBJ databases">
        <authorList>
            <person name="Erauso G."/>
        </authorList>
    </citation>
    <scope>NUCLEOTIDE SEQUENCE [LARGE SCALE GENOMIC DNA]</scope>
    <source>
        <strain evidence="2">MESINF1</strain>
    </source>
</reference>
<dbReference type="PANTHER" id="PTHR36928">
    <property type="entry name" value="PHOSPHATASE YCDX-RELATED"/>
    <property type="match status" value="1"/>
</dbReference>
<proteinExistence type="predicted"/>
<dbReference type="InterPro" id="IPR016195">
    <property type="entry name" value="Pol/histidinol_Pase-like"/>
</dbReference>